<comment type="caution">
    <text evidence="1">The sequence shown here is derived from an EMBL/GenBank/DDBJ whole genome shotgun (WGS) entry which is preliminary data.</text>
</comment>
<accession>A0ABR0WQV8</accession>
<gene>
    <name evidence="1" type="ORF">DH2020_019467</name>
</gene>
<protein>
    <recommendedName>
        <fullName evidence="3">Retrotransposon Copia-like N-terminal domain-containing protein</fullName>
    </recommendedName>
</protein>
<reference evidence="1 2" key="1">
    <citation type="journal article" date="2021" name="Comput. Struct. Biotechnol. J.">
        <title>De novo genome assembly of the potent medicinal plant Rehmannia glutinosa using nanopore technology.</title>
        <authorList>
            <person name="Ma L."/>
            <person name="Dong C."/>
            <person name="Song C."/>
            <person name="Wang X."/>
            <person name="Zheng X."/>
            <person name="Niu Y."/>
            <person name="Chen S."/>
            <person name="Feng W."/>
        </authorList>
    </citation>
    <scope>NUCLEOTIDE SEQUENCE [LARGE SCALE GENOMIC DNA]</scope>
    <source>
        <strain evidence="1">DH-2019</strain>
    </source>
</reference>
<dbReference type="PANTHER" id="PTHR47481">
    <property type="match status" value="1"/>
</dbReference>
<dbReference type="EMBL" id="JABTTQ020000010">
    <property type="protein sequence ID" value="KAK6148555.1"/>
    <property type="molecule type" value="Genomic_DNA"/>
</dbReference>
<dbReference type="Pfam" id="PF14223">
    <property type="entry name" value="Retrotran_gag_2"/>
    <property type="match status" value="1"/>
</dbReference>
<organism evidence="1 2">
    <name type="scientific">Rehmannia glutinosa</name>
    <name type="common">Chinese foxglove</name>
    <dbReference type="NCBI Taxonomy" id="99300"/>
    <lineage>
        <taxon>Eukaryota</taxon>
        <taxon>Viridiplantae</taxon>
        <taxon>Streptophyta</taxon>
        <taxon>Embryophyta</taxon>
        <taxon>Tracheophyta</taxon>
        <taxon>Spermatophyta</taxon>
        <taxon>Magnoliopsida</taxon>
        <taxon>eudicotyledons</taxon>
        <taxon>Gunneridae</taxon>
        <taxon>Pentapetalae</taxon>
        <taxon>asterids</taxon>
        <taxon>lamiids</taxon>
        <taxon>Lamiales</taxon>
        <taxon>Orobanchaceae</taxon>
        <taxon>Rehmannieae</taxon>
        <taxon>Rehmannia</taxon>
    </lineage>
</organism>
<evidence type="ECO:0008006" key="3">
    <source>
        <dbReference type="Google" id="ProtNLM"/>
    </source>
</evidence>
<evidence type="ECO:0000313" key="1">
    <source>
        <dbReference type="EMBL" id="KAK6148555.1"/>
    </source>
</evidence>
<evidence type="ECO:0000313" key="2">
    <source>
        <dbReference type="Proteomes" id="UP001318860"/>
    </source>
</evidence>
<proteinExistence type="predicted"/>
<name>A0ABR0WQV8_REHGL</name>
<sequence>MAFSISSIIASAPHFNPISIRLDKGNYNFWKLQVTSTVRAHGFEGILFGTEVPPLQFLYDSATGESSNLTINPEYIAWVRKDQFLFSWMLSYVSESMLGHISRCTATHEKGDLIVDEYSLKMRTIVDDLNSADTTITDNELCMYILGGLGPKFDSVVVNLTTRFDHLNLQEVQFALHIHEMRLQNHTQSHSIALH</sequence>
<dbReference type="Proteomes" id="UP001318860">
    <property type="component" value="Unassembled WGS sequence"/>
</dbReference>
<dbReference type="PANTHER" id="PTHR47481:SF31">
    <property type="entry name" value="OS01G0873500 PROTEIN"/>
    <property type="match status" value="1"/>
</dbReference>
<keyword evidence="2" id="KW-1185">Reference proteome</keyword>